<accession>A0AAD3HFE5</accession>
<reference evidence="2 3" key="1">
    <citation type="journal article" date="2021" name="Sci. Rep.">
        <title>The genome of the diatom Chaetoceros tenuissimus carries an ancient integrated fragment of an extant virus.</title>
        <authorList>
            <person name="Hongo Y."/>
            <person name="Kimura K."/>
            <person name="Takaki Y."/>
            <person name="Yoshida Y."/>
            <person name="Baba S."/>
            <person name="Kobayashi G."/>
            <person name="Nagasaki K."/>
            <person name="Hano T."/>
            <person name="Tomaru Y."/>
        </authorList>
    </citation>
    <scope>NUCLEOTIDE SEQUENCE [LARGE SCALE GENOMIC DNA]</scope>
    <source>
        <strain evidence="2 3">NIES-3715</strain>
    </source>
</reference>
<evidence type="ECO:0000313" key="2">
    <source>
        <dbReference type="EMBL" id="GFH61640.1"/>
    </source>
</evidence>
<name>A0AAD3HFE5_9STRA</name>
<gene>
    <name evidence="2" type="ORF">CTEN210_18116</name>
</gene>
<sequence>MRSLAIPHWVGIVIIPSSFFFPLSFPFLFYRNTVGVDQQTVTNDNNEATQQQQHLIQNSRKMTDGRIINRNKFLYGPGPLGRRATGLGAKPPLQGLIICACQGLAVGLAGGFFYNVALGNPLVNSIENYYKENPTR</sequence>
<protein>
    <submittedName>
        <fullName evidence="2">Uncharacterized protein</fullName>
    </submittedName>
</protein>
<feature type="transmembrane region" description="Helical" evidence="1">
    <location>
        <begin position="6"/>
        <end position="30"/>
    </location>
</feature>
<comment type="caution">
    <text evidence="2">The sequence shown here is derived from an EMBL/GenBank/DDBJ whole genome shotgun (WGS) entry which is preliminary data.</text>
</comment>
<keyword evidence="1" id="KW-0472">Membrane</keyword>
<organism evidence="2 3">
    <name type="scientific">Chaetoceros tenuissimus</name>
    <dbReference type="NCBI Taxonomy" id="426638"/>
    <lineage>
        <taxon>Eukaryota</taxon>
        <taxon>Sar</taxon>
        <taxon>Stramenopiles</taxon>
        <taxon>Ochrophyta</taxon>
        <taxon>Bacillariophyta</taxon>
        <taxon>Coscinodiscophyceae</taxon>
        <taxon>Chaetocerotophycidae</taxon>
        <taxon>Chaetocerotales</taxon>
        <taxon>Chaetocerotaceae</taxon>
        <taxon>Chaetoceros</taxon>
    </lineage>
</organism>
<dbReference type="Proteomes" id="UP001054902">
    <property type="component" value="Unassembled WGS sequence"/>
</dbReference>
<keyword evidence="3" id="KW-1185">Reference proteome</keyword>
<evidence type="ECO:0000313" key="3">
    <source>
        <dbReference type="Proteomes" id="UP001054902"/>
    </source>
</evidence>
<keyword evidence="1" id="KW-1133">Transmembrane helix</keyword>
<proteinExistence type="predicted"/>
<dbReference type="EMBL" id="BLLK01000074">
    <property type="protein sequence ID" value="GFH61640.1"/>
    <property type="molecule type" value="Genomic_DNA"/>
</dbReference>
<evidence type="ECO:0000256" key="1">
    <source>
        <dbReference type="SAM" id="Phobius"/>
    </source>
</evidence>
<feature type="transmembrane region" description="Helical" evidence="1">
    <location>
        <begin position="93"/>
        <end position="114"/>
    </location>
</feature>
<dbReference type="AlphaFoldDB" id="A0AAD3HFE5"/>
<keyword evidence="1" id="KW-0812">Transmembrane</keyword>